<organism evidence="4 5">
    <name type="scientific">Halalkalibacillus sediminis</name>
    <dbReference type="NCBI Taxonomy" id="2018042"/>
    <lineage>
        <taxon>Bacteria</taxon>
        <taxon>Bacillati</taxon>
        <taxon>Bacillota</taxon>
        <taxon>Bacilli</taxon>
        <taxon>Bacillales</taxon>
        <taxon>Bacillaceae</taxon>
        <taxon>Halalkalibacillus</taxon>
    </lineage>
</organism>
<dbReference type="RefSeq" id="WP_101332752.1">
    <property type="nucleotide sequence ID" value="NZ_PJNH01000005.1"/>
</dbReference>
<name>A0A2I0QQG2_9BACI</name>
<feature type="chain" id="PRO_5014144456" evidence="2">
    <location>
        <begin position="20"/>
        <end position="215"/>
    </location>
</feature>
<dbReference type="AlphaFoldDB" id="A0A2I0QQG2"/>
<dbReference type="InterPro" id="IPR041262">
    <property type="entry name" value="GerD_central"/>
</dbReference>
<evidence type="ECO:0000256" key="2">
    <source>
        <dbReference type="SAM" id="SignalP"/>
    </source>
</evidence>
<sequence length="215" mass="23504">MKKIIMISIALIFALTACAQGGGESKENPDYEATKKMVVDILKTDDGKKALTEVLSAEETKSQLVIDSETVKQSLEQTMDSEKGKEFWKKLYEDPSFVQSYVNATQEHDKELIKGLMNDSTYQEQLISIFQNEQMQQTIIGALKSQPFRAHLEETIQETLNSPLFKAKMTETLLQAAEKAKQSEEGQGGSQQQGQGGGESGEQGGGGEQGGEGSS</sequence>
<dbReference type="OrthoDB" id="2375836at2"/>
<evidence type="ECO:0000313" key="4">
    <source>
        <dbReference type="EMBL" id="PKR76538.1"/>
    </source>
</evidence>
<evidence type="ECO:0000259" key="3">
    <source>
        <dbReference type="Pfam" id="PF17898"/>
    </source>
</evidence>
<dbReference type="EMBL" id="PJNH01000005">
    <property type="protein sequence ID" value="PKR76538.1"/>
    <property type="molecule type" value="Genomic_DNA"/>
</dbReference>
<feature type="compositionally biased region" description="Gly residues" evidence="1">
    <location>
        <begin position="186"/>
        <end position="215"/>
    </location>
</feature>
<evidence type="ECO:0000313" key="5">
    <source>
        <dbReference type="Proteomes" id="UP000243524"/>
    </source>
</evidence>
<dbReference type="Pfam" id="PF17898">
    <property type="entry name" value="GerD"/>
    <property type="match status" value="1"/>
</dbReference>
<keyword evidence="5" id="KW-1185">Reference proteome</keyword>
<reference evidence="4 5" key="1">
    <citation type="submission" date="2017-06" db="EMBL/GenBank/DDBJ databases">
        <title>the draft geome sequence of Illustriluteabacillus marina B3227.</title>
        <authorList>
            <person name="He R.-H."/>
            <person name="Du Z.-J."/>
        </authorList>
    </citation>
    <scope>NUCLEOTIDE SEQUENCE [LARGE SCALE GENOMIC DNA]</scope>
    <source>
        <strain evidence="4 5">B3227</strain>
    </source>
</reference>
<accession>A0A2I0QQG2</accession>
<protein>
    <submittedName>
        <fullName evidence="4">Spore gernimation protein GerD</fullName>
    </submittedName>
</protein>
<feature type="signal peptide" evidence="2">
    <location>
        <begin position="1"/>
        <end position="19"/>
    </location>
</feature>
<feature type="region of interest" description="Disordered" evidence="1">
    <location>
        <begin position="175"/>
        <end position="215"/>
    </location>
</feature>
<keyword evidence="2" id="KW-0732">Signal</keyword>
<dbReference type="PROSITE" id="PS51257">
    <property type="entry name" value="PROKAR_LIPOPROTEIN"/>
    <property type="match status" value="1"/>
</dbReference>
<dbReference type="Proteomes" id="UP000243524">
    <property type="component" value="Unassembled WGS sequence"/>
</dbReference>
<gene>
    <name evidence="4" type="ORF">CEY16_14350</name>
</gene>
<feature type="domain" description="Spore germination GerD central core" evidence="3">
    <location>
        <begin position="64"/>
        <end position="177"/>
    </location>
</feature>
<comment type="caution">
    <text evidence="4">The sequence shown here is derived from an EMBL/GenBank/DDBJ whole genome shotgun (WGS) entry which is preliminary data.</text>
</comment>
<evidence type="ECO:0000256" key="1">
    <source>
        <dbReference type="SAM" id="MobiDB-lite"/>
    </source>
</evidence>
<dbReference type="NCBIfam" id="NF040801">
    <property type="entry name" value="spore_GerD"/>
    <property type="match status" value="1"/>
</dbReference>
<proteinExistence type="predicted"/>